<feature type="region of interest" description="Disordered" evidence="1">
    <location>
        <begin position="194"/>
        <end position="561"/>
    </location>
</feature>
<name>A0ABP0NCV4_9DINO</name>
<dbReference type="EMBL" id="CAXAMM010027702">
    <property type="protein sequence ID" value="CAK9061394.1"/>
    <property type="molecule type" value="Genomic_DNA"/>
</dbReference>
<evidence type="ECO:0000313" key="3">
    <source>
        <dbReference type="Proteomes" id="UP001642464"/>
    </source>
</evidence>
<sequence length="1087" mass="124284">MKNRQRRWMLDGLKHLGAPIVFAQLVSLIFAVDGLDWSSPGQHVETFAGAMSVTRGEWSKGSRLRSKLNPLGKVDLECVRVGNLLAARACVLRLHIFMSHYGGPTKKPTYLYSSHQQIDDIARFRVAENLQNRNMTVHYVDGFGKALARCRTLHWKENVRRARRFLRVEALMPRFFIQQVGNTFSATGLLLQGRRMTSKGPERSSSSNSRQPALRQPGSKPGSQDPSRKVQWAAGPVKIAKTKDSEMEKRSRKEKKVKKQQEDSKPVEVKKRKDSQGAGKENERSQKIDAKKESAKKQKVDDKKKEKDEKENDKKPKEKKEKKRKVPETKEAEEVEAGEAKKLKEKENKQEKKQDKKEDDKKDEKDRKNRKDKDKKKKRKAEKEGGKKPKKQKQSKKDDKIVYVPMIAGQMQHVFESPTAAAPATPSTTKAKAEAKLRSLQSLLETCPPDTDEETHSFVPPAESVAQEGDAEGEEVETDEEEEEEEENDGEDEELETEAFVEDDSDDDDSYDEESEEEEEEEEDEANKGEGEGNEEEMSSEGESEAEDDEEEDGEVKGEGVTNKRDWDKFCRQASCRSKFPVALSEHFVNNKLDLFNLWLDNNKSWEKCKVEVERRAELEHQSVRGWEAVQGKDLKKRYTEEKYEALVKSRKECWYFMRSAQKFKRIDKTKEGMALRAEASVDDEARALLTGEHGPLQAGALPSVDAVSKPGCKALLDAVNKVRDSVNSELARLLAWSFKHAMRGRAPDRGYRGEVFSKTTYRYELSGQVLACGWRACYFAMKGDLKARKQMNKFTRHYGCNLLCERCLAQTGKHCPDIMSYRNFGSAAWPMTEISHETYLQFDRDSLSPWACVDGWRLDTVAFDFLHMVYLGTGRDLFASGLRTLIERGVYEHTGIQDLDDLLDFIHLEMHRDCGEAGFYLPCKPVLNIASLGGLEDYAELTSRYKASHVKLMLWWLTRKCQVISDGKPDPILSVLATCLWGLQRVVEIMSESGIVLEPSSALEASQCLHLHLRTYAWLALHYHDQKIMFYKVRPKTHYLFHMANEIATLRLNFALFWTFDDIFASFCFGSNTLRMKGVQKDSEDL</sequence>
<feature type="compositionally biased region" description="Basic and acidic residues" evidence="1">
    <location>
        <begin position="326"/>
        <end position="372"/>
    </location>
</feature>
<accession>A0ABP0NCV4</accession>
<comment type="caution">
    <text evidence="2">The sequence shown here is derived from an EMBL/GenBank/DDBJ whole genome shotgun (WGS) entry which is preliminary data.</text>
</comment>
<feature type="compositionally biased region" description="Basic and acidic residues" evidence="1">
    <location>
        <begin position="259"/>
        <end position="319"/>
    </location>
</feature>
<evidence type="ECO:0000256" key="1">
    <source>
        <dbReference type="SAM" id="MobiDB-lite"/>
    </source>
</evidence>
<organism evidence="2 3">
    <name type="scientific">Durusdinium trenchii</name>
    <dbReference type="NCBI Taxonomy" id="1381693"/>
    <lineage>
        <taxon>Eukaryota</taxon>
        <taxon>Sar</taxon>
        <taxon>Alveolata</taxon>
        <taxon>Dinophyceae</taxon>
        <taxon>Suessiales</taxon>
        <taxon>Symbiodiniaceae</taxon>
        <taxon>Durusdinium</taxon>
    </lineage>
</organism>
<dbReference type="Proteomes" id="UP001642464">
    <property type="component" value="Unassembled WGS sequence"/>
</dbReference>
<reference evidence="2 3" key="1">
    <citation type="submission" date="2024-02" db="EMBL/GenBank/DDBJ databases">
        <authorList>
            <person name="Chen Y."/>
            <person name="Shah S."/>
            <person name="Dougan E. K."/>
            <person name="Thang M."/>
            <person name="Chan C."/>
        </authorList>
    </citation>
    <scope>NUCLEOTIDE SEQUENCE [LARGE SCALE GENOMIC DNA]</scope>
</reference>
<gene>
    <name evidence="2" type="ORF">SCF082_LOCUS32166</name>
</gene>
<evidence type="ECO:0000313" key="2">
    <source>
        <dbReference type="EMBL" id="CAK9061394.1"/>
    </source>
</evidence>
<protein>
    <submittedName>
        <fullName evidence="2">Dynein heavy chain-like protein PF11_0240</fullName>
    </submittedName>
</protein>
<feature type="compositionally biased region" description="Basic and acidic residues" evidence="1">
    <location>
        <begin position="241"/>
        <end position="251"/>
    </location>
</feature>
<proteinExistence type="predicted"/>
<feature type="compositionally biased region" description="Acidic residues" evidence="1">
    <location>
        <begin position="532"/>
        <end position="554"/>
    </location>
</feature>
<feature type="compositionally biased region" description="Low complexity" evidence="1">
    <location>
        <begin position="416"/>
        <end position="430"/>
    </location>
</feature>
<keyword evidence="3" id="KW-1185">Reference proteome</keyword>
<feature type="compositionally biased region" description="Acidic residues" evidence="1">
    <location>
        <begin position="469"/>
        <end position="525"/>
    </location>
</feature>